<evidence type="ECO:0000313" key="4">
    <source>
        <dbReference type="EMBL" id="JAW11958.1"/>
    </source>
</evidence>
<name>A0A224XQ51_9HEMI</name>
<protein>
    <submittedName>
        <fullName evidence="4">Putative dehydrogenase</fullName>
    </submittedName>
</protein>
<keyword evidence="2" id="KW-0560">Oxidoreductase</keyword>
<evidence type="ECO:0000256" key="3">
    <source>
        <dbReference type="RuleBase" id="RU000363"/>
    </source>
</evidence>
<dbReference type="InterPro" id="IPR020904">
    <property type="entry name" value="Sc_DH/Rdtase_CS"/>
</dbReference>
<dbReference type="InterPro" id="IPR002347">
    <property type="entry name" value="SDR_fam"/>
</dbReference>
<dbReference type="Pfam" id="PF00106">
    <property type="entry name" value="adh_short"/>
    <property type="match status" value="1"/>
</dbReference>
<dbReference type="AlphaFoldDB" id="A0A224XQ51"/>
<dbReference type="PANTHER" id="PTHR43115:SF4">
    <property type="entry name" value="DEHYDROGENASE_REDUCTASE SDR FAMILY MEMBER 11"/>
    <property type="match status" value="1"/>
</dbReference>
<reference evidence="4" key="1">
    <citation type="journal article" date="2018" name="PLoS Negl. Trop. Dis.">
        <title>An insight into the salivary gland and fat body transcriptome of Panstrongylus lignarius (Hemiptera: Heteroptera), the main vector of Chagas disease in Peru.</title>
        <authorList>
            <person name="Nevoa J.C."/>
            <person name="Mendes M.T."/>
            <person name="da Silva M.V."/>
            <person name="Soares S.C."/>
            <person name="Oliveira C.J.F."/>
            <person name="Ribeiro J.M.C."/>
        </authorList>
    </citation>
    <scope>NUCLEOTIDE SEQUENCE</scope>
</reference>
<proteinExistence type="inferred from homology"/>
<evidence type="ECO:0000256" key="1">
    <source>
        <dbReference type="ARBA" id="ARBA00006484"/>
    </source>
</evidence>
<dbReference type="InterPro" id="IPR036291">
    <property type="entry name" value="NAD(P)-bd_dom_sf"/>
</dbReference>
<evidence type="ECO:0000256" key="2">
    <source>
        <dbReference type="ARBA" id="ARBA00023002"/>
    </source>
</evidence>
<dbReference type="SUPFAM" id="SSF51735">
    <property type="entry name" value="NAD(P)-binding Rossmann-fold domains"/>
    <property type="match status" value="1"/>
</dbReference>
<organism evidence="4">
    <name type="scientific">Panstrongylus lignarius</name>
    <dbReference type="NCBI Taxonomy" id="156445"/>
    <lineage>
        <taxon>Eukaryota</taxon>
        <taxon>Metazoa</taxon>
        <taxon>Ecdysozoa</taxon>
        <taxon>Arthropoda</taxon>
        <taxon>Hexapoda</taxon>
        <taxon>Insecta</taxon>
        <taxon>Pterygota</taxon>
        <taxon>Neoptera</taxon>
        <taxon>Paraneoptera</taxon>
        <taxon>Hemiptera</taxon>
        <taxon>Heteroptera</taxon>
        <taxon>Panheteroptera</taxon>
        <taxon>Cimicomorpha</taxon>
        <taxon>Reduviidae</taxon>
        <taxon>Triatominae</taxon>
        <taxon>Panstrongylus</taxon>
    </lineage>
</organism>
<sequence length="277" mass="29738">MERWNGKVAVVTGASSGIGEAVAKKLVGNGMKVLALARRQERLQKLEKECSAGPGTLKGLQCDVTKEDEVKEAFKWVDENWGPVQVIINNAAVLLQTPLTNLDLSTVSQSLNTNVLGTVTSLKYGLESMQKHSINGHVIIINSVAGHMVVPMPGISTYCASKHAVKVITESLRNELSFANSKIRVTSISPGLVDTEMVGQFREHMVSDTPILRAGDIADCVAFALSAPQHVTISELVVQPTGESTTKAVAVIMKNISEMVVQPNGESMIKSIAEHLK</sequence>
<dbReference type="FunFam" id="3.40.50.720:FF:000047">
    <property type="entry name" value="NADP-dependent L-serine/L-allo-threonine dehydrogenase"/>
    <property type="match status" value="1"/>
</dbReference>
<dbReference type="PANTHER" id="PTHR43115">
    <property type="entry name" value="DEHYDROGENASE/REDUCTASE SDR FAMILY MEMBER 11"/>
    <property type="match status" value="1"/>
</dbReference>
<dbReference type="EMBL" id="GFTR01004468">
    <property type="protein sequence ID" value="JAW11958.1"/>
    <property type="molecule type" value="Transcribed_RNA"/>
</dbReference>
<accession>A0A224XQ51</accession>
<dbReference type="PRINTS" id="PR00081">
    <property type="entry name" value="GDHRDH"/>
</dbReference>
<dbReference type="PRINTS" id="PR00080">
    <property type="entry name" value="SDRFAMILY"/>
</dbReference>
<dbReference type="PROSITE" id="PS00061">
    <property type="entry name" value="ADH_SHORT"/>
    <property type="match status" value="1"/>
</dbReference>
<dbReference type="GO" id="GO:0016616">
    <property type="term" value="F:oxidoreductase activity, acting on the CH-OH group of donors, NAD or NADP as acceptor"/>
    <property type="evidence" value="ECO:0007669"/>
    <property type="project" value="UniProtKB-ARBA"/>
</dbReference>
<comment type="similarity">
    <text evidence="1 3">Belongs to the short-chain dehydrogenases/reductases (SDR) family.</text>
</comment>
<dbReference type="Gene3D" id="3.40.50.720">
    <property type="entry name" value="NAD(P)-binding Rossmann-like Domain"/>
    <property type="match status" value="1"/>
</dbReference>